<dbReference type="Pfam" id="PF08241">
    <property type="entry name" value="Methyltransf_11"/>
    <property type="match status" value="1"/>
</dbReference>
<dbReference type="OrthoDB" id="9774345at2"/>
<keyword evidence="2" id="KW-0808">Transferase</keyword>
<gene>
    <name evidence="2" type="ORF">TDSAC_1782</name>
</gene>
<dbReference type="GO" id="GO:0008757">
    <property type="term" value="F:S-adenosylmethionine-dependent methyltransferase activity"/>
    <property type="evidence" value="ECO:0007669"/>
    <property type="project" value="InterPro"/>
</dbReference>
<evidence type="ECO:0000313" key="3">
    <source>
        <dbReference type="Proteomes" id="UP000244792"/>
    </source>
</evidence>
<evidence type="ECO:0000313" key="2">
    <source>
        <dbReference type="EMBL" id="AWB11118.1"/>
    </source>
</evidence>
<dbReference type="Proteomes" id="UP000244792">
    <property type="component" value="Chromosome"/>
</dbReference>
<evidence type="ECO:0000259" key="1">
    <source>
        <dbReference type="Pfam" id="PF08241"/>
    </source>
</evidence>
<dbReference type="GO" id="GO:0032259">
    <property type="term" value="P:methylation"/>
    <property type="evidence" value="ECO:0007669"/>
    <property type="project" value="UniProtKB-KW"/>
</dbReference>
<reference evidence="2 3" key="1">
    <citation type="submission" date="2017-04" db="EMBL/GenBank/DDBJ databases">
        <title>Genomic insights into metabolism of Thermodesulfobium acidiphilum.</title>
        <authorList>
            <person name="Toshchakov S.V."/>
            <person name="Frolov E.N."/>
            <person name="Kublanov I.V."/>
            <person name="Samarov N.I."/>
            <person name="Novikov A."/>
            <person name="Lebedinsky A.V."/>
            <person name="Bonch-Osmolovskaya E.A."/>
            <person name="Chernyh N.A."/>
        </authorList>
    </citation>
    <scope>NUCLEOTIDE SEQUENCE [LARGE SCALE GENOMIC DNA]</scope>
    <source>
        <strain evidence="2 3">3127-1</strain>
    </source>
</reference>
<accession>A0A2R4W328</accession>
<dbReference type="KEGG" id="taci:TDSAC_1782"/>
<keyword evidence="3" id="KW-1185">Reference proteome</keyword>
<dbReference type="Gene3D" id="3.40.50.150">
    <property type="entry name" value="Vaccinia Virus protein VP39"/>
    <property type="match status" value="1"/>
</dbReference>
<dbReference type="EMBL" id="CP020921">
    <property type="protein sequence ID" value="AWB11118.1"/>
    <property type="molecule type" value="Genomic_DNA"/>
</dbReference>
<sequence>MTQKIQSIKNFTRNSFDRALFYENYTPIQKEIAHLISLNIGSEYFESVLEVGAGTGRLTQSVTISFNNYTCIDISEKALNKLKSKLKGQDGFDFVIGDAENYDFSGKQFDLILSSSSIQWFLYPEKTLKNFISLLKETGQIHFGVFIEPTFKEMQLTNIFSGFGSTMKLKDEGFYLDIFKDLNLIYKYVCTKKLYFQNPIEFLRFHKASGARFTSFDSLCSKEKFKKFCDFYEKNFKIKNKIYATYSYLIAGFYK</sequence>
<name>A0A2R4W328_THEAF</name>
<dbReference type="AlphaFoldDB" id="A0A2R4W328"/>
<dbReference type="SUPFAM" id="SSF53335">
    <property type="entry name" value="S-adenosyl-L-methionine-dependent methyltransferases"/>
    <property type="match status" value="1"/>
</dbReference>
<dbReference type="RefSeq" id="WP_108310205.1">
    <property type="nucleotide sequence ID" value="NZ_CP020921.1"/>
</dbReference>
<organism evidence="2 3">
    <name type="scientific">Thermodesulfobium acidiphilum</name>
    <dbReference type="NCBI Taxonomy" id="1794699"/>
    <lineage>
        <taxon>Bacteria</taxon>
        <taxon>Pseudomonadati</taxon>
        <taxon>Thermodesulfobiota</taxon>
        <taxon>Thermodesulfobiia</taxon>
        <taxon>Thermodesulfobiales</taxon>
        <taxon>Thermodesulfobiaceae</taxon>
        <taxon>Thermodesulfobium</taxon>
    </lineage>
</organism>
<dbReference type="PANTHER" id="PTHR43861">
    <property type="entry name" value="TRANS-ACONITATE 2-METHYLTRANSFERASE-RELATED"/>
    <property type="match status" value="1"/>
</dbReference>
<keyword evidence="2" id="KW-0489">Methyltransferase</keyword>
<feature type="domain" description="Methyltransferase type 11" evidence="1">
    <location>
        <begin position="49"/>
        <end position="142"/>
    </location>
</feature>
<dbReference type="InterPro" id="IPR013216">
    <property type="entry name" value="Methyltransf_11"/>
</dbReference>
<protein>
    <submittedName>
        <fullName evidence="2">Malonyl-CoA O-methyltransferase</fullName>
    </submittedName>
</protein>
<proteinExistence type="predicted"/>
<dbReference type="CDD" id="cd02440">
    <property type="entry name" value="AdoMet_MTases"/>
    <property type="match status" value="1"/>
</dbReference>
<dbReference type="InterPro" id="IPR029063">
    <property type="entry name" value="SAM-dependent_MTases_sf"/>
</dbReference>